<feature type="compositionally biased region" description="Low complexity" evidence="1">
    <location>
        <begin position="14"/>
        <end position="30"/>
    </location>
</feature>
<dbReference type="Pfam" id="PF18717">
    <property type="entry name" value="CxC4"/>
    <property type="match status" value="1"/>
</dbReference>
<comment type="caution">
    <text evidence="3">The sequence shown here is derived from an EMBL/GenBank/DDBJ whole genome shotgun (WGS) entry which is preliminary data.</text>
</comment>
<feature type="domain" description="HMG" evidence="2">
    <location>
        <begin position="387"/>
        <end position="505"/>
    </location>
</feature>
<reference evidence="3 4" key="1">
    <citation type="submission" date="2024-02" db="EMBL/GenBank/DDBJ databases">
        <title>A draft genome for the cacao thread blight pathogen Marasmius crinis-equi.</title>
        <authorList>
            <person name="Cohen S.P."/>
            <person name="Baruah I.K."/>
            <person name="Amoako-Attah I."/>
            <person name="Bukari Y."/>
            <person name="Meinhardt L.W."/>
            <person name="Bailey B.A."/>
        </authorList>
    </citation>
    <scope>NUCLEOTIDE SEQUENCE [LARGE SCALE GENOMIC DNA]</scope>
    <source>
        <strain evidence="3 4">GH-76</strain>
    </source>
</reference>
<name>A0ABR3EQ05_9AGAR</name>
<evidence type="ECO:0000313" key="4">
    <source>
        <dbReference type="Proteomes" id="UP001465976"/>
    </source>
</evidence>
<feature type="compositionally biased region" description="Basic and acidic residues" evidence="1">
    <location>
        <begin position="808"/>
        <end position="818"/>
    </location>
</feature>
<proteinExistence type="predicted"/>
<feature type="region of interest" description="Disordered" evidence="1">
    <location>
        <begin position="42"/>
        <end position="119"/>
    </location>
</feature>
<dbReference type="Proteomes" id="UP001465976">
    <property type="component" value="Unassembled WGS sequence"/>
</dbReference>
<feature type="region of interest" description="Disordered" evidence="1">
    <location>
        <begin position="808"/>
        <end position="851"/>
    </location>
</feature>
<feature type="region of interest" description="Disordered" evidence="1">
    <location>
        <begin position="13"/>
        <end position="32"/>
    </location>
</feature>
<evidence type="ECO:0000259" key="2">
    <source>
        <dbReference type="Pfam" id="PF18717"/>
    </source>
</evidence>
<gene>
    <name evidence="3" type="ORF">V5O48_017147</name>
</gene>
<feature type="compositionally biased region" description="Polar residues" evidence="1">
    <location>
        <begin position="543"/>
        <end position="562"/>
    </location>
</feature>
<evidence type="ECO:0000313" key="3">
    <source>
        <dbReference type="EMBL" id="KAL0564892.1"/>
    </source>
</evidence>
<protein>
    <recommendedName>
        <fullName evidence="2">HMG domain-containing protein</fullName>
    </recommendedName>
</protein>
<evidence type="ECO:0000256" key="1">
    <source>
        <dbReference type="SAM" id="MobiDB-lite"/>
    </source>
</evidence>
<feature type="region of interest" description="Disordered" evidence="1">
    <location>
        <begin position="543"/>
        <end position="566"/>
    </location>
</feature>
<sequence>MSGFNWGAVYSHLSTGSTSGQPSTSSKRSQVWVDFPNTVARSVQEKEGNDVWNKWERQNHDQVESLRRRESPMKKRHSRRARGGGEKRGRSRGGRSSNQNRERSREPPEAPNAPDTPMMEWDVDGDEGFGYSLAYSAQPNAEDDAVNDYISLFQSGALQFILIATFLYVVQGWNPVKKEPNDKWYHFQGRPVGDNINIVCMCPTFAQKRNCVHRDTYIEFREERFCDVEGKMFRDGRVVWFWREMDIDDPERGGKLWLNRFSVKTGRDGEDRVAKRAFVTFLGSDAGVGKWSCSHCLSGCAHHSAAQSFFCEVLGIELSADLEKESLDNDVLLFGDSNSVSHSENSISYLLIRPPAWAELPSDQPLYPRPSPACIIPSRIPLTEKSNRTLCGLENPSTPDMTRTVKNCTVYTLTGSLTCDIELVQCPMCPYQKHCFMGPDTRNIGLFNYNNSVLFTHEVLDDYTSRYTGSETPFMSFVEAMARVYKGRGCSFVKEDLFRSVWFAYVTIQEFSHDMCCTRCGDALESLIWDGVTLAFGKKHLSESLSPPTLSVPNAPSRSQNYPRRPQLIPEERRLPVCRLIRNWVKKAQLKKATTNGGFDESDDEKEVEDTTTTPLRLEDFEIIVGRLMLVSEELAQLFTRTFSLHAITDARMKRLYGTLFEQVAAEEYGLQMINARSLQPLQEFTSRPCWETASRLINIPALYKVLEAEFKSSGRYPRDLVEASGWMCRRATAVLGGLSREEPVLIPEEERTDVDDWRKTGCCYSFPKICERPKYPNLSGDGTADKLNKSERGGKCAKYYSTYGEKRLTEDSTREDTQSAPPPALQQTMRQRMPLWTASTPARRNAGTAA</sequence>
<accession>A0ABR3EQ05</accession>
<organism evidence="3 4">
    <name type="scientific">Marasmius crinis-equi</name>
    <dbReference type="NCBI Taxonomy" id="585013"/>
    <lineage>
        <taxon>Eukaryota</taxon>
        <taxon>Fungi</taxon>
        <taxon>Dikarya</taxon>
        <taxon>Basidiomycota</taxon>
        <taxon>Agaricomycotina</taxon>
        <taxon>Agaricomycetes</taxon>
        <taxon>Agaricomycetidae</taxon>
        <taxon>Agaricales</taxon>
        <taxon>Marasmiineae</taxon>
        <taxon>Marasmiaceae</taxon>
        <taxon>Marasmius</taxon>
    </lineage>
</organism>
<dbReference type="EMBL" id="JBAHYK010002528">
    <property type="protein sequence ID" value="KAL0564892.1"/>
    <property type="molecule type" value="Genomic_DNA"/>
</dbReference>
<feature type="compositionally biased region" description="Basic and acidic residues" evidence="1">
    <location>
        <begin position="43"/>
        <end position="73"/>
    </location>
</feature>
<keyword evidence="4" id="KW-1185">Reference proteome</keyword>
<dbReference type="InterPro" id="IPR040648">
    <property type="entry name" value="HMGXB3_CxC4"/>
</dbReference>